<dbReference type="InterPro" id="IPR015919">
    <property type="entry name" value="Cadherin-like_sf"/>
</dbReference>
<dbReference type="PROSITE" id="PS00137">
    <property type="entry name" value="SUBTILASE_HIS"/>
    <property type="match status" value="1"/>
</dbReference>
<feature type="domain" description="Fervidolysin-like N-terminal prodomain" evidence="8">
    <location>
        <begin position="5"/>
        <end position="79"/>
    </location>
</feature>
<dbReference type="PRINTS" id="PR00723">
    <property type="entry name" value="SUBTILISIN"/>
</dbReference>
<dbReference type="PANTHER" id="PTHR43806">
    <property type="entry name" value="PEPTIDASE S8"/>
    <property type="match status" value="1"/>
</dbReference>
<evidence type="ECO:0000313" key="9">
    <source>
        <dbReference type="EMBL" id="TQF08732.1"/>
    </source>
</evidence>
<dbReference type="SUPFAM" id="SSF52743">
    <property type="entry name" value="Subtilisin-like"/>
    <property type="match status" value="1"/>
</dbReference>
<evidence type="ECO:0000256" key="3">
    <source>
        <dbReference type="ARBA" id="ARBA00022801"/>
    </source>
</evidence>
<feature type="active site" description="Charge relay system" evidence="5">
    <location>
        <position position="361"/>
    </location>
</feature>
<evidence type="ECO:0000313" key="10">
    <source>
        <dbReference type="Proteomes" id="UP000315369"/>
    </source>
</evidence>
<dbReference type="EMBL" id="VIFM01000465">
    <property type="protein sequence ID" value="TQF08732.1"/>
    <property type="molecule type" value="Genomic_DNA"/>
</dbReference>
<dbReference type="InterPro" id="IPR023828">
    <property type="entry name" value="Peptidase_S8_Ser-AS"/>
</dbReference>
<dbReference type="InterPro" id="IPR015500">
    <property type="entry name" value="Peptidase_S8_subtilisin-rel"/>
</dbReference>
<dbReference type="GO" id="GO:0016020">
    <property type="term" value="C:membrane"/>
    <property type="evidence" value="ECO:0007669"/>
    <property type="project" value="InterPro"/>
</dbReference>
<gene>
    <name evidence="9" type="ORF">FJV41_48340</name>
</gene>
<dbReference type="PROSITE" id="PS51892">
    <property type="entry name" value="SUBTILASE"/>
    <property type="match status" value="1"/>
</dbReference>
<evidence type="ECO:0000256" key="4">
    <source>
        <dbReference type="ARBA" id="ARBA00022825"/>
    </source>
</evidence>
<dbReference type="InterPro" id="IPR000209">
    <property type="entry name" value="Peptidase_S8/S53_dom"/>
</dbReference>
<dbReference type="PROSITE" id="PS00138">
    <property type="entry name" value="SUBTILASE_SER"/>
    <property type="match status" value="1"/>
</dbReference>
<feature type="active site" description="Charge relay system" evidence="5">
    <location>
        <position position="134"/>
    </location>
</feature>
<dbReference type="GO" id="GO:0004252">
    <property type="term" value="F:serine-type endopeptidase activity"/>
    <property type="evidence" value="ECO:0007669"/>
    <property type="project" value="UniProtKB-UniRule"/>
</dbReference>
<dbReference type="Gene3D" id="2.60.40.10">
    <property type="entry name" value="Immunoglobulins"/>
    <property type="match status" value="1"/>
</dbReference>
<proteinExistence type="inferred from homology"/>
<feature type="domain" description="Peptidase S8/S53" evidence="7">
    <location>
        <begin position="129"/>
        <end position="391"/>
    </location>
</feature>
<keyword evidence="2 5" id="KW-0645">Protease</keyword>
<dbReference type="AlphaFoldDB" id="A0A540WIB6"/>
<dbReference type="Pfam" id="PF22148">
    <property type="entry name" value="Fervidolysin_NPro-like"/>
    <property type="match status" value="1"/>
</dbReference>
<dbReference type="PROSITE" id="PS00136">
    <property type="entry name" value="SUBTILASE_ASP"/>
    <property type="match status" value="1"/>
</dbReference>
<evidence type="ECO:0000256" key="5">
    <source>
        <dbReference type="PROSITE-ProRule" id="PRU01240"/>
    </source>
</evidence>
<dbReference type="Gene3D" id="3.40.50.200">
    <property type="entry name" value="Peptidase S8/S53 domain"/>
    <property type="match status" value="1"/>
</dbReference>
<dbReference type="PANTHER" id="PTHR43806:SF11">
    <property type="entry name" value="CEREVISIN-RELATED"/>
    <property type="match status" value="1"/>
</dbReference>
<accession>A0A540WIB6</accession>
<dbReference type="InterPro" id="IPR022398">
    <property type="entry name" value="Peptidase_S8_His-AS"/>
</dbReference>
<dbReference type="InterPro" id="IPR054399">
    <property type="entry name" value="Fervidolysin-like_N_prodom"/>
</dbReference>
<keyword evidence="10" id="KW-1185">Reference proteome</keyword>
<comment type="caution">
    <text evidence="9">The sequence shown here is derived from an EMBL/GenBank/DDBJ whole genome shotgun (WGS) entry which is preliminary data.</text>
</comment>
<dbReference type="Pfam" id="PF00082">
    <property type="entry name" value="Peptidase_S8"/>
    <property type="match status" value="1"/>
</dbReference>
<sequence>SRPTTEESPYFDGELLVRFRGGVQALATSGAAVVKGASVLHAYRGAPGLQHVRLPVGLSVERALEQYRADPRVEFAEPNYRLEKNAQPDDTRFREQWGLHNVGQTLGVVDADINAPEAWELIEGRESGVVAVIDTGVDLTHPDLVDNLWVNPGETAGNGIDDDNNGYIDDIHGIDATDAAGARPPRDDDGHGTHVAGIIAARGGNGRGVTGVSPRTKLIACRITDANGNLSGAAAIRCLDYVAELKTRARHPVNVVATNSSWGGRLPSQELERAIARNLPAGILFVTAVGNTAMSLDENWGSQYPAEYSLPHLIRVGASDASDRRAWFSNFGPQRVDVFAPGEAILSTVPGGGYAVYSGTSMAAPHVAGLVALLSAQVPARDWRTLRNLVLSGGQQVPALRDVSVTGRRIRAIGTDGVGSMSCENQTVARRLAPQGEVFISGTSWGEPGDRVTLSALNIRCGEAAGRVTVLMSSPPGSIDLLDDGLGADLVAGDGIATAHWSPPETGAVTFTFPGEDAVTVHPRFPALPSIHKGRASWNPALGEVALFSIDFSGRGSPGPWEVQWDVDYKGRFDVDISTAAPGTSHPGEETNSAVRLVPQAPEAAVAAVKLIDSLGVVSPTLQFLTDYQKPYPSDVRVDANILVPETSHPFELTVWFRANGTIGPWVVQWDLFHDGERFTPYAADLVLSTAGGEWPKAIGRLTRVFSASHGGPHRFAVRVMDAKGKTSPIQTWGAVAVCGPPFIQEVEWESAGRVEPVDARLTARAVQACEPILRYRWDFDADGSFDAESESPFIRHVYADNVTGQSSQRGIVRAETATTHFDRTFEVPVENTAPLVLPIPEQVVTTRQRMEYQVPAHDVAGDTLRFTLSANAPRWVQLSDTGRLSWTASESWARGEKQLGFSVTVTDDEGLSATIPVVLVPAYRPEPPPAPPDEGGCSTTGGAFPGGLTLLALLLRRRQVRGARRCTTCA</sequence>
<dbReference type="InterPro" id="IPR013783">
    <property type="entry name" value="Ig-like_fold"/>
</dbReference>
<evidence type="ECO:0000256" key="2">
    <source>
        <dbReference type="ARBA" id="ARBA00022670"/>
    </source>
</evidence>
<dbReference type="RefSeq" id="WP_141649376.1">
    <property type="nucleotide sequence ID" value="NZ_VIFM01000465.1"/>
</dbReference>
<evidence type="ECO:0000256" key="6">
    <source>
        <dbReference type="RuleBase" id="RU003355"/>
    </source>
</evidence>
<evidence type="ECO:0000256" key="1">
    <source>
        <dbReference type="ARBA" id="ARBA00011073"/>
    </source>
</evidence>
<dbReference type="OrthoDB" id="9765693at2"/>
<keyword evidence="3 5" id="KW-0378">Hydrolase</keyword>
<dbReference type="InterPro" id="IPR036852">
    <property type="entry name" value="Peptidase_S8/S53_dom_sf"/>
</dbReference>
<dbReference type="GO" id="GO:0006508">
    <property type="term" value="P:proteolysis"/>
    <property type="evidence" value="ECO:0007669"/>
    <property type="project" value="UniProtKB-KW"/>
</dbReference>
<evidence type="ECO:0000259" key="8">
    <source>
        <dbReference type="Pfam" id="PF22148"/>
    </source>
</evidence>
<comment type="similarity">
    <text evidence="1 5 6">Belongs to the peptidase S8 family.</text>
</comment>
<feature type="active site" description="Charge relay system" evidence="5">
    <location>
        <position position="191"/>
    </location>
</feature>
<reference evidence="9 10" key="1">
    <citation type="submission" date="2019-06" db="EMBL/GenBank/DDBJ databases">
        <authorList>
            <person name="Livingstone P."/>
            <person name="Whitworth D."/>
        </authorList>
    </citation>
    <scope>NUCLEOTIDE SEQUENCE [LARGE SCALE GENOMIC DNA]</scope>
    <source>
        <strain evidence="9 10">AM401</strain>
    </source>
</reference>
<dbReference type="GO" id="GO:0005509">
    <property type="term" value="F:calcium ion binding"/>
    <property type="evidence" value="ECO:0007669"/>
    <property type="project" value="InterPro"/>
</dbReference>
<name>A0A540WIB6_9BACT</name>
<dbReference type="NCBIfam" id="NF041940">
    <property type="entry name" value="choice_anch_X"/>
    <property type="match status" value="1"/>
</dbReference>
<dbReference type="Pfam" id="PF05345">
    <property type="entry name" value="He_PIG"/>
    <property type="match status" value="1"/>
</dbReference>
<dbReference type="SUPFAM" id="SSF49313">
    <property type="entry name" value="Cadherin-like"/>
    <property type="match status" value="1"/>
</dbReference>
<dbReference type="InterPro" id="IPR034204">
    <property type="entry name" value="PfSUB1-like_cat_dom"/>
</dbReference>
<organism evidence="9 10">
    <name type="scientific">Myxococcus llanfairpwllgwyngyllgogerychwyrndrobwllllantysiliogogogochensis</name>
    <dbReference type="NCBI Taxonomy" id="2590453"/>
    <lineage>
        <taxon>Bacteria</taxon>
        <taxon>Pseudomonadati</taxon>
        <taxon>Myxococcota</taxon>
        <taxon>Myxococcia</taxon>
        <taxon>Myxococcales</taxon>
        <taxon>Cystobacterineae</taxon>
        <taxon>Myxococcaceae</taxon>
        <taxon>Myxococcus</taxon>
    </lineage>
</organism>
<dbReference type="Proteomes" id="UP000315369">
    <property type="component" value="Unassembled WGS sequence"/>
</dbReference>
<dbReference type="CDD" id="cd07473">
    <property type="entry name" value="Peptidases_S8_Subtilisin_like"/>
    <property type="match status" value="1"/>
</dbReference>
<dbReference type="InterPro" id="IPR023827">
    <property type="entry name" value="Peptidase_S8_Asp-AS"/>
</dbReference>
<evidence type="ECO:0000259" key="7">
    <source>
        <dbReference type="Pfam" id="PF00082"/>
    </source>
</evidence>
<dbReference type="InterPro" id="IPR050131">
    <property type="entry name" value="Peptidase_S8_subtilisin-like"/>
</dbReference>
<keyword evidence="4 5" id="KW-0720">Serine protease</keyword>
<protein>
    <submittedName>
        <fullName evidence="9">S8 family serine peptidase</fullName>
    </submittedName>
</protein>
<feature type="non-terminal residue" evidence="9">
    <location>
        <position position="1"/>
    </location>
</feature>